<accession>A0A318R636</accession>
<dbReference type="PANTHER" id="PTHR32309">
    <property type="entry name" value="TYROSINE-PROTEIN KINASE"/>
    <property type="match status" value="1"/>
</dbReference>
<feature type="coiled-coil region" evidence="7">
    <location>
        <begin position="232"/>
        <end position="298"/>
    </location>
</feature>
<evidence type="ECO:0000256" key="6">
    <source>
        <dbReference type="ARBA" id="ARBA00023136"/>
    </source>
</evidence>
<evidence type="ECO:0000256" key="3">
    <source>
        <dbReference type="ARBA" id="ARBA00022475"/>
    </source>
</evidence>
<comment type="similarity">
    <text evidence="2">Belongs to the CpsC/CapA family.</text>
</comment>
<dbReference type="GO" id="GO:0005886">
    <property type="term" value="C:plasma membrane"/>
    <property type="evidence" value="ECO:0007669"/>
    <property type="project" value="UniProtKB-SubCell"/>
</dbReference>
<dbReference type="Proteomes" id="UP000247807">
    <property type="component" value="Unassembled WGS sequence"/>
</dbReference>
<keyword evidence="5 8" id="KW-1133">Transmembrane helix</keyword>
<protein>
    <recommendedName>
        <fullName evidence="9">Polysaccharide chain length determinant N-terminal domain-containing protein</fullName>
    </recommendedName>
</protein>
<keyword evidence="6 8" id="KW-0472">Membrane</keyword>
<keyword evidence="3" id="KW-1003">Cell membrane</keyword>
<dbReference type="InterPro" id="IPR050445">
    <property type="entry name" value="Bact_polysacc_biosynth/exp"/>
</dbReference>
<dbReference type="PANTHER" id="PTHR32309:SF13">
    <property type="entry name" value="FERRIC ENTEROBACTIN TRANSPORT PROTEIN FEPE"/>
    <property type="match status" value="1"/>
</dbReference>
<reference evidence="10 11" key="1">
    <citation type="journal article" date="2018" name="Appl. Environ. Microbiol.">
        <title>Genome rearrangement shapes Prochlorococcus ecological adaptation.</title>
        <authorList>
            <person name="Yan W."/>
            <person name="Wei S."/>
            <person name="Wang Q."/>
            <person name="Xiao X."/>
            <person name="Zeng Q."/>
            <person name="Jiao N."/>
            <person name="Zhang R."/>
        </authorList>
    </citation>
    <scope>NUCLEOTIDE SEQUENCE [LARGE SCALE GENOMIC DNA]</scope>
    <source>
        <strain evidence="10 11">XMU1408</strain>
    </source>
</reference>
<evidence type="ECO:0000256" key="8">
    <source>
        <dbReference type="SAM" id="Phobius"/>
    </source>
</evidence>
<dbReference type="EMBL" id="QJUE01000002">
    <property type="protein sequence ID" value="PYE02981.1"/>
    <property type="molecule type" value="Genomic_DNA"/>
</dbReference>
<keyword evidence="4 8" id="KW-0812">Transmembrane</keyword>
<comment type="subcellular location">
    <subcellularLocation>
        <location evidence="1">Cell membrane</location>
        <topology evidence="1">Multi-pass membrane protein</topology>
    </subcellularLocation>
</comment>
<dbReference type="RefSeq" id="WP_158466474.1">
    <property type="nucleotide sequence ID" value="NZ_QJUE01000002.1"/>
</dbReference>
<feature type="transmembrane region" description="Helical" evidence="8">
    <location>
        <begin position="406"/>
        <end position="426"/>
    </location>
</feature>
<gene>
    <name evidence="10" type="ORF">DNJ73_04330</name>
</gene>
<evidence type="ECO:0000313" key="10">
    <source>
        <dbReference type="EMBL" id="PYE02981.1"/>
    </source>
</evidence>
<evidence type="ECO:0000256" key="4">
    <source>
        <dbReference type="ARBA" id="ARBA00022692"/>
    </source>
</evidence>
<feature type="domain" description="Polysaccharide chain length determinant N-terminal" evidence="9">
    <location>
        <begin position="16"/>
        <end position="114"/>
    </location>
</feature>
<dbReference type="InterPro" id="IPR003856">
    <property type="entry name" value="LPS_length_determ_N"/>
</dbReference>
<proteinExistence type="inferred from homology"/>
<evidence type="ECO:0000256" key="1">
    <source>
        <dbReference type="ARBA" id="ARBA00004651"/>
    </source>
</evidence>
<evidence type="ECO:0000259" key="9">
    <source>
        <dbReference type="Pfam" id="PF02706"/>
    </source>
</evidence>
<name>A0A318R636_PROMR</name>
<dbReference type="OrthoDB" id="539704at2"/>
<keyword evidence="7" id="KW-0175">Coiled coil</keyword>
<sequence length="557" mass="64355">MENKNQDLINPEIDTEFDIKDLISFVQRNKNIILIITLASIISSFVYSKLKKASWQGQFQIVIQSPQDNQSAMKNSIKERLDVPLSLIDIGGNNELNTEVEILKSPSLLFNVYEEYKNKYKIQNINFNDWRRDNLKIRLIPKTSVLNITYEDTDKKAIIKVLENISKSYQVYSGRDRLKNVNNGLKYIKNQIAYYEKKSKLDLEEMYKYAIEKDLDLVTIDKNPKANTDISYLTIENERNLATNQVRSAEQQLKRLENIKSNDDAIAFYGKTIDELSKDNLSKKLDELDIELAIARASFTEKDKGVKELVDKRNFILKTLKRRTNAYLQAQKILALAKIEATTIPKEILIKYKGLIRQSFRNQETLNNLENQLNILALEKAKNKEPWQLITKPTILDKPVSLGGKAIILLGTLFGLTTGALCSYLIEIKKGLIYNSKEIMKELEVEKILELNFYEKEKWIDDILLICKNRININNNKIRIIPIGNITNDTKEILDKLNIINNRILIEDNDENISIIENSDELIILTAKGNVKKKEINKLKNRLNLVDLKTFGLILIQ</sequence>
<evidence type="ECO:0000313" key="11">
    <source>
        <dbReference type="Proteomes" id="UP000247807"/>
    </source>
</evidence>
<dbReference type="Pfam" id="PF02706">
    <property type="entry name" value="Wzz"/>
    <property type="match status" value="1"/>
</dbReference>
<evidence type="ECO:0000256" key="2">
    <source>
        <dbReference type="ARBA" id="ARBA00006683"/>
    </source>
</evidence>
<dbReference type="GO" id="GO:0004713">
    <property type="term" value="F:protein tyrosine kinase activity"/>
    <property type="evidence" value="ECO:0007669"/>
    <property type="project" value="TreeGrafter"/>
</dbReference>
<organism evidence="10 11">
    <name type="scientific">Prochlorococcus marinus XMU1408</name>
    <dbReference type="NCBI Taxonomy" id="2213228"/>
    <lineage>
        <taxon>Bacteria</taxon>
        <taxon>Bacillati</taxon>
        <taxon>Cyanobacteriota</taxon>
        <taxon>Cyanophyceae</taxon>
        <taxon>Synechococcales</taxon>
        <taxon>Prochlorococcaceae</taxon>
        <taxon>Prochlorococcus</taxon>
    </lineage>
</organism>
<evidence type="ECO:0000256" key="5">
    <source>
        <dbReference type="ARBA" id="ARBA00022989"/>
    </source>
</evidence>
<evidence type="ECO:0000256" key="7">
    <source>
        <dbReference type="SAM" id="Coils"/>
    </source>
</evidence>
<dbReference type="AlphaFoldDB" id="A0A318R636"/>
<comment type="caution">
    <text evidence="10">The sequence shown here is derived from an EMBL/GenBank/DDBJ whole genome shotgun (WGS) entry which is preliminary data.</text>
</comment>